<protein>
    <submittedName>
        <fullName evidence="2">Uncharacterized protein</fullName>
    </submittedName>
</protein>
<name>A0A7S1ULN2_9STRA</name>
<sequence length="166" mass="18459">MTHNLLKKSYCPIHEKDMRFCVFQWRLQRARSWNWKHRRRSRVDPSGLGSAADDVIDAFAAKSTEAVVSIGQSQDWATSGRAQLGRKVLQRYAIATKDASQGNRGGDDHNADLLKELQAIALLLLSVDRFGSNGGNEGSEVAGPQQTQHVNGGRSEDWKQRSSNQP</sequence>
<accession>A0A7S1ULN2</accession>
<organism evidence="2">
    <name type="scientific">Grammatophora oceanica</name>
    <dbReference type="NCBI Taxonomy" id="210454"/>
    <lineage>
        <taxon>Eukaryota</taxon>
        <taxon>Sar</taxon>
        <taxon>Stramenopiles</taxon>
        <taxon>Ochrophyta</taxon>
        <taxon>Bacillariophyta</taxon>
        <taxon>Fragilariophyceae</taxon>
        <taxon>Fragilariophycidae</taxon>
        <taxon>Rhabdonematales</taxon>
        <taxon>Grammatophoraceae</taxon>
        <taxon>Grammatophora</taxon>
    </lineage>
</organism>
<proteinExistence type="predicted"/>
<dbReference type="AlphaFoldDB" id="A0A7S1ULN2"/>
<feature type="region of interest" description="Disordered" evidence="1">
    <location>
        <begin position="133"/>
        <end position="166"/>
    </location>
</feature>
<evidence type="ECO:0000256" key="1">
    <source>
        <dbReference type="SAM" id="MobiDB-lite"/>
    </source>
</evidence>
<gene>
    <name evidence="2" type="ORF">GOCE00092_LOCUS858</name>
</gene>
<reference evidence="2" key="1">
    <citation type="submission" date="2021-01" db="EMBL/GenBank/DDBJ databases">
        <authorList>
            <person name="Corre E."/>
            <person name="Pelletier E."/>
            <person name="Niang G."/>
            <person name="Scheremetjew M."/>
            <person name="Finn R."/>
            <person name="Kale V."/>
            <person name="Holt S."/>
            <person name="Cochrane G."/>
            <person name="Meng A."/>
            <person name="Brown T."/>
            <person name="Cohen L."/>
        </authorList>
    </citation>
    <scope>NUCLEOTIDE SEQUENCE</scope>
    <source>
        <strain evidence="2">CCMP 410</strain>
    </source>
</reference>
<evidence type="ECO:0000313" key="2">
    <source>
        <dbReference type="EMBL" id="CAD9271953.1"/>
    </source>
</evidence>
<dbReference type="EMBL" id="HBGK01001584">
    <property type="protein sequence ID" value="CAD9271953.1"/>
    <property type="molecule type" value="Transcribed_RNA"/>
</dbReference>